<reference evidence="4" key="1">
    <citation type="submission" date="2017-02" db="EMBL/GenBank/DDBJ databases">
        <authorList>
            <person name="Varghese N."/>
            <person name="Submissions S."/>
        </authorList>
    </citation>
    <scope>NUCLEOTIDE SEQUENCE [LARGE SCALE GENOMIC DNA]</scope>
    <source>
        <strain evidence="4">ATCC BAA-73</strain>
    </source>
</reference>
<dbReference type="OrthoDB" id="6193532at2"/>
<dbReference type="GO" id="GO:0009361">
    <property type="term" value="C:succinate-CoA ligase complex (ADP-forming)"/>
    <property type="evidence" value="ECO:0007669"/>
    <property type="project" value="TreeGrafter"/>
</dbReference>
<evidence type="ECO:0000313" key="3">
    <source>
        <dbReference type="EMBL" id="SJZ33213.1"/>
    </source>
</evidence>
<dbReference type="Gene3D" id="3.40.50.720">
    <property type="entry name" value="NAD(P)-binding Rossmann-like Domain"/>
    <property type="match status" value="1"/>
</dbReference>
<dbReference type="Proteomes" id="UP000190625">
    <property type="component" value="Unassembled WGS sequence"/>
</dbReference>
<dbReference type="STRING" id="142842.SAMN02745118_00387"/>
<dbReference type="InterPro" id="IPR036291">
    <property type="entry name" value="NAD(P)-bd_dom_sf"/>
</dbReference>
<name>A0A1T4JSU3_9FIRM</name>
<evidence type="ECO:0000259" key="2">
    <source>
        <dbReference type="Pfam" id="PF02629"/>
    </source>
</evidence>
<gene>
    <name evidence="3" type="ORF">SAMN02745118_00387</name>
</gene>
<dbReference type="InterPro" id="IPR016102">
    <property type="entry name" value="Succinyl-CoA_synth-like"/>
</dbReference>
<evidence type="ECO:0000259" key="1">
    <source>
        <dbReference type="Pfam" id="PF00549"/>
    </source>
</evidence>
<feature type="domain" description="ATP-citrate synthase/succinyl-CoA ligase C-terminal" evidence="1">
    <location>
        <begin position="351"/>
        <end position="512"/>
    </location>
</feature>
<dbReference type="GO" id="GO:0004776">
    <property type="term" value="F:succinate-CoA ligase (GDP-forming) activity"/>
    <property type="evidence" value="ECO:0007669"/>
    <property type="project" value="TreeGrafter"/>
</dbReference>
<dbReference type="PANTHER" id="PTHR11117">
    <property type="entry name" value="SUCCINYL-COA LIGASE SUBUNIT ALPHA"/>
    <property type="match status" value="1"/>
</dbReference>
<dbReference type="GO" id="GO:0004775">
    <property type="term" value="F:succinate-CoA ligase (ADP-forming) activity"/>
    <property type="evidence" value="ECO:0007669"/>
    <property type="project" value="TreeGrafter"/>
</dbReference>
<dbReference type="GO" id="GO:0006099">
    <property type="term" value="P:tricarboxylic acid cycle"/>
    <property type="evidence" value="ECO:0007669"/>
    <property type="project" value="TreeGrafter"/>
</dbReference>
<feature type="domain" description="CoA-binding" evidence="2">
    <location>
        <begin position="190"/>
        <end position="281"/>
    </location>
</feature>
<dbReference type="SUPFAM" id="SSF52210">
    <property type="entry name" value="Succinyl-CoA synthetase domains"/>
    <property type="match status" value="1"/>
</dbReference>
<dbReference type="Gene3D" id="3.40.50.261">
    <property type="entry name" value="Succinyl-CoA synthetase domains"/>
    <property type="match status" value="2"/>
</dbReference>
<proteinExistence type="predicted"/>
<dbReference type="Pfam" id="PF02629">
    <property type="entry name" value="CoA_binding"/>
    <property type="match status" value="1"/>
</dbReference>
<accession>A0A1T4JSU3</accession>
<dbReference type="InterPro" id="IPR005811">
    <property type="entry name" value="SUCC_ACL_C"/>
</dbReference>
<dbReference type="InterPro" id="IPR003781">
    <property type="entry name" value="CoA-bd"/>
</dbReference>
<dbReference type="GO" id="GO:0005829">
    <property type="term" value="C:cytosol"/>
    <property type="evidence" value="ECO:0007669"/>
    <property type="project" value="TreeGrafter"/>
</dbReference>
<dbReference type="SUPFAM" id="SSF51735">
    <property type="entry name" value="NAD(P)-binding Rossmann-fold domains"/>
    <property type="match status" value="1"/>
</dbReference>
<sequence length="518" mass="55351">MAKKVVIDENNYYDSVTLMSISKDIKGMEGMTEAVVVMATPHNKELLENVGLLTEEADNASPKDMVVAIEADTDELAEEALNSVTEALEAKASAGGDEDYRPRTLDSALDAMPGANLAIVSVPGDYAKKEAEKALNKGLHVMLFSDNVPVEEEIELKELAAEKGLLLMGPDCGTAVINNKPLAFSNVVSEGNIGLVAASGTGAQEVSTIIDKSGLGVSQVIGTGGRDLSTEVGGREMLKGLKALAADDSTEVIVLVSKPPADEVVKKILAEVDEIDKPVVVNFLGGNEDLFADTKAIYSSNLEEAALKAVALSEGEEYEAKEFTIPEEEVAKIVEEETAKYSDAQKYLRGLYTGGTLCDESMLILADELDALYSNIPLKPEWVLEDNTKSQENTALDLGEDEFTQGRPHPMIEPFTRVERVEVEAEDEEMAILLADVVLGYGSHENPAGELAEAIKEAKEKAEARGGHLTTIVSVCGTANDPQDLEEQTAKLEEVGAIVMPSNAQAARLAAKIVQEIN</sequence>
<dbReference type="AlphaFoldDB" id="A0A1T4JSU3"/>
<protein>
    <submittedName>
        <fullName evidence="3">Succinyl-CoA synthetase, alpha subunit</fullName>
    </submittedName>
</protein>
<dbReference type="NCBIfam" id="NF004760">
    <property type="entry name" value="PRK06091.1"/>
    <property type="match status" value="1"/>
</dbReference>
<keyword evidence="4" id="KW-1185">Reference proteome</keyword>
<dbReference type="RefSeq" id="WP_078808905.1">
    <property type="nucleotide sequence ID" value="NZ_FUWM01000004.1"/>
</dbReference>
<dbReference type="Pfam" id="PF00549">
    <property type="entry name" value="Ligase_CoA"/>
    <property type="match status" value="1"/>
</dbReference>
<organism evidence="3 4">
    <name type="scientific">Selenihalanaerobacter shriftii</name>
    <dbReference type="NCBI Taxonomy" id="142842"/>
    <lineage>
        <taxon>Bacteria</taxon>
        <taxon>Bacillati</taxon>
        <taxon>Bacillota</taxon>
        <taxon>Clostridia</taxon>
        <taxon>Halanaerobiales</taxon>
        <taxon>Halobacteroidaceae</taxon>
        <taxon>Selenihalanaerobacter</taxon>
    </lineage>
</organism>
<evidence type="ECO:0000313" key="4">
    <source>
        <dbReference type="Proteomes" id="UP000190625"/>
    </source>
</evidence>
<dbReference type="EMBL" id="FUWM01000004">
    <property type="protein sequence ID" value="SJZ33213.1"/>
    <property type="molecule type" value="Genomic_DNA"/>
</dbReference>
<dbReference type="PANTHER" id="PTHR11117:SF24">
    <property type="entry name" value="PROTEIN FDRA"/>
    <property type="match status" value="1"/>
</dbReference>